<dbReference type="PANTHER" id="PTHR43512">
    <property type="entry name" value="TRANSLATION FACTOR GUF1-RELATED"/>
    <property type="match status" value="1"/>
</dbReference>
<feature type="non-terminal residue" evidence="3">
    <location>
        <position position="1"/>
    </location>
</feature>
<dbReference type="InterPro" id="IPR006297">
    <property type="entry name" value="EF-4"/>
</dbReference>
<reference evidence="3" key="1">
    <citation type="journal article" date="2014" name="Front. Microbiol.">
        <title>High frequency of phylogenetically diverse reductive dehalogenase-homologous genes in deep subseafloor sedimentary metagenomes.</title>
        <authorList>
            <person name="Kawai M."/>
            <person name="Futagami T."/>
            <person name="Toyoda A."/>
            <person name="Takaki Y."/>
            <person name="Nishi S."/>
            <person name="Hori S."/>
            <person name="Arai W."/>
            <person name="Tsubouchi T."/>
            <person name="Morono Y."/>
            <person name="Uchiyama I."/>
            <person name="Ito T."/>
            <person name="Fujiyama A."/>
            <person name="Inagaki F."/>
            <person name="Takami H."/>
        </authorList>
    </citation>
    <scope>NUCLEOTIDE SEQUENCE</scope>
    <source>
        <strain evidence="3">Expedition CK06-06</strain>
    </source>
</reference>
<dbReference type="InterPro" id="IPR000640">
    <property type="entry name" value="EFG_V-like"/>
</dbReference>
<sequence>QVTKKNGEIFKISNPSSFPSKNDIEKTEEPYVKVNIITPSKYIGGIMDLVQVRRGSFKNMEYIDEKILK</sequence>
<feature type="region of interest" description="Disordered" evidence="1">
    <location>
        <begin position="1"/>
        <end position="24"/>
    </location>
</feature>
<dbReference type="InterPro" id="IPR035647">
    <property type="entry name" value="EFG_III/V"/>
</dbReference>
<dbReference type="Pfam" id="PF00679">
    <property type="entry name" value="EFG_C"/>
    <property type="match status" value="1"/>
</dbReference>
<name>X1VG55_9ZZZZ</name>
<evidence type="ECO:0000313" key="3">
    <source>
        <dbReference type="EMBL" id="GAJ17122.1"/>
    </source>
</evidence>
<organism evidence="3">
    <name type="scientific">marine sediment metagenome</name>
    <dbReference type="NCBI Taxonomy" id="412755"/>
    <lineage>
        <taxon>unclassified sequences</taxon>
        <taxon>metagenomes</taxon>
        <taxon>ecological metagenomes</taxon>
    </lineage>
</organism>
<accession>X1VG55</accession>
<gene>
    <name evidence="3" type="ORF">S12H4_60960</name>
</gene>
<protein>
    <recommendedName>
        <fullName evidence="2">Elongation factor EFG domain-containing protein</fullName>
    </recommendedName>
</protein>
<evidence type="ECO:0000256" key="1">
    <source>
        <dbReference type="SAM" id="MobiDB-lite"/>
    </source>
</evidence>
<dbReference type="GO" id="GO:0043022">
    <property type="term" value="F:ribosome binding"/>
    <property type="evidence" value="ECO:0007669"/>
    <property type="project" value="TreeGrafter"/>
</dbReference>
<dbReference type="GO" id="GO:0045727">
    <property type="term" value="P:positive regulation of translation"/>
    <property type="evidence" value="ECO:0007669"/>
    <property type="project" value="TreeGrafter"/>
</dbReference>
<evidence type="ECO:0000259" key="2">
    <source>
        <dbReference type="Pfam" id="PF00679"/>
    </source>
</evidence>
<comment type="caution">
    <text evidence="3">The sequence shown here is derived from an EMBL/GenBank/DDBJ whole genome shotgun (WGS) entry which is preliminary data.</text>
</comment>
<dbReference type="EMBL" id="BARW01040292">
    <property type="protein sequence ID" value="GAJ17122.1"/>
    <property type="molecule type" value="Genomic_DNA"/>
</dbReference>
<proteinExistence type="predicted"/>
<dbReference type="AlphaFoldDB" id="X1VG55"/>
<feature type="domain" description="Elongation factor EFG" evidence="2">
    <location>
        <begin position="28"/>
        <end position="65"/>
    </location>
</feature>
<dbReference type="GO" id="GO:0005525">
    <property type="term" value="F:GTP binding"/>
    <property type="evidence" value="ECO:0007669"/>
    <property type="project" value="InterPro"/>
</dbReference>
<dbReference type="SUPFAM" id="SSF54980">
    <property type="entry name" value="EF-G C-terminal domain-like"/>
    <property type="match status" value="1"/>
</dbReference>
<dbReference type="Gene3D" id="3.30.70.240">
    <property type="match status" value="1"/>
</dbReference>
<dbReference type="PANTHER" id="PTHR43512:SF4">
    <property type="entry name" value="TRANSLATION FACTOR GUF1 HOMOLOG, CHLOROPLASTIC"/>
    <property type="match status" value="1"/>
</dbReference>